<gene>
    <name evidence="1" type="ORF">AB852_00010</name>
</gene>
<comment type="caution">
    <text evidence="1">The sequence shown here is derived from an EMBL/GenBank/DDBJ whole genome shotgun (WGS) entry which is preliminary data.</text>
</comment>
<evidence type="ECO:0000313" key="2">
    <source>
        <dbReference type="Proteomes" id="UP000186455"/>
    </source>
</evidence>
<keyword evidence="2" id="KW-1185">Reference proteome</keyword>
<evidence type="ECO:0000313" key="1">
    <source>
        <dbReference type="EMBL" id="OKH95324.1"/>
    </source>
</evidence>
<accession>A0A1Q4VBV1</accession>
<proteinExistence type="predicted"/>
<dbReference type="AlphaFoldDB" id="A0A1Q4VBV1"/>
<dbReference type="STRING" id="1048205.AB852_00010"/>
<reference evidence="1 2" key="1">
    <citation type="submission" date="2015-06" db="EMBL/GenBank/DDBJ databases">
        <title>Cloning and characterization of the uncialamcin biosynthetic gene cluster.</title>
        <authorList>
            <person name="Yan X."/>
            <person name="Huang T."/>
            <person name="Ge H."/>
            <person name="Shen B."/>
        </authorList>
    </citation>
    <scope>NUCLEOTIDE SEQUENCE [LARGE SCALE GENOMIC DNA]</scope>
    <source>
        <strain evidence="1 2">DCA2648</strain>
    </source>
</reference>
<dbReference type="EMBL" id="LFBV01000001">
    <property type="protein sequence ID" value="OKH95324.1"/>
    <property type="molecule type" value="Genomic_DNA"/>
</dbReference>
<organism evidence="1 2">
    <name type="scientific">Streptomyces uncialis</name>
    <dbReference type="NCBI Taxonomy" id="1048205"/>
    <lineage>
        <taxon>Bacteria</taxon>
        <taxon>Bacillati</taxon>
        <taxon>Actinomycetota</taxon>
        <taxon>Actinomycetes</taxon>
        <taxon>Kitasatosporales</taxon>
        <taxon>Streptomycetaceae</taxon>
        <taxon>Streptomyces</taxon>
    </lineage>
</organism>
<dbReference type="Proteomes" id="UP000186455">
    <property type="component" value="Unassembled WGS sequence"/>
</dbReference>
<sequence>MPRRPSATPWPALLVPAKAVNLYLAYAVVTTTPGGAWDENTLTGIETACSLLLLTAALTESLNYAALRHRALPHRWLILATCLPTVACVRWGRIVQRYPG</sequence>
<dbReference type="RefSeq" id="WP_073782294.1">
    <property type="nucleotide sequence ID" value="NZ_LFBV01000001.1"/>
</dbReference>
<protein>
    <submittedName>
        <fullName evidence="1">Uncharacterized protein</fullName>
    </submittedName>
</protein>
<name>A0A1Q4VBV1_9ACTN</name>